<evidence type="ECO:0000313" key="2">
    <source>
        <dbReference type="Proteomes" id="UP000646548"/>
    </source>
</evidence>
<proteinExistence type="predicted"/>
<sequence>MGYCWPKACAIPDQEAETVADALVEPIVSVRGSDLLLFGVTSLGTCPRGSVRADAAVPRSFQSSSVNQQAPAINET</sequence>
<dbReference type="EMBL" id="WKFB01000515">
    <property type="protein sequence ID" value="KAF6720713.1"/>
    <property type="molecule type" value="Genomic_DNA"/>
</dbReference>
<reference evidence="1" key="1">
    <citation type="journal article" name="BMC Genomics">
        <title>Long-read sequencing and de novo genome assembly of marine medaka (Oryzias melastigma).</title>
        <authorList>
            <person name="Liang P."/>
            <person name="Saqib H.S.A."/>
            <person name="Ni X."/>
            <person name="Shen Y."/>
        </authorList>
    </citation>
    <scope>NUCLEOTIDE SEQUENCE</scope>
    <source>
        <strain evidence="1">Bigg-433</strain>
    </source>
</reference>
<accession>A0A834C451</accession>
<dbReference type="Proteomes" id="UP000646548">
    <property type="component" value="Unassembled WGS sequence"/>
</dbReference>
<protein>
    <submittedName>
        <fullName evidence="1">Uncharacterized protein</fullName>
    </submittedName>
</protein>
<organism evidence="1 2">
    <name type="scientific">Oryzias melastigma</name>
    <name type="common">Marine medaka</name>
    <dbReference type="NCBI Taxonomy" id="30732"/>
    <lineage>
        <taxon>Eukaryota</taxon>
        <taxon>Metazoa</taxon>
        <taxon>Chordata</taxon>
        <taxon>Craniata</taxon>
        <taxon>Vertebrata</taxon>
        <taxon>Euteleostomi</taxon>
        <taxon>Actinopterygii</taxon>
        <taxon>Neopterygii</taxon>
        <taxon>Teleostei</taxon>
        <taxon>Neoteleostei</taxon>
        <taxon>Acanthomorphata</taxon>
        <taxon>Ovalentaria</taxon>
        <taxon>Atherinomorphae</taxon>
        <taxon>Beloniformes</taxon>
        <taxon>Adrianichthyidae</taxon>
        <taxon>Oryziinae</taxon>
        <taxon>Oryzias</taxon>
    </lineage>
</organism>
<comment type="caution">
    <text evidence="1">The sequence shown here is derived from an EMBL/GenBank/DDBJ whole genome shotgun (WGS) entry which is preliminary data.</text>
</comment>
<gene>
    <name evidence="1" type="ORF">FQA47_008516</name>
</gene>
<name>A0A834C451_ORYME</name>
<evidence type="ECO:0000313" key="1">
    <source>
        <dbReference type="EMBL" id="KAF6720713.1"/>
    </source>
</evidence>
<dbReference type="AlphaFoldDB" id="A0A834C451"/>